<dbReference type="EMBL" id="CACTIH010009693">
    <property type="protein sequence ID" value="CAA3032788.1"/>
    <property type="molecule type" value="Genomic_DNA"/>
</dbReference>
<dbReference type="GO" id="GO:0005829">
    <property type="term" value="C:cytosol"/>
    <property type="evidence" value="ECO:0007669"/>
    <property type="project" value="TreeGrafter"/>
</dbReference>
<dbReference type="Pfam" id="PF00009">
    <property type="entry name" value="GTP_EFTU"/>
    <property type="match status" value="1"/>
</dbReference>
<dbReference type="InterPro" id="IPR000795">
    <property type="entry name" value="T_Tr_GTP-bd_dom"/>
</dbReference>
<gene>
    <name evidence="2" type="ORF">OLEA9_A077900</name>
</gene>
<evidence type="ECO:0000259" key="1">
    <source>
        <dbReference type="Pfam" id="PF00009"/>
    </source>
</evidence>
<evidence type="ECO:0000313" key="3">
    <source>
        <dbReference type="Proteomes" id="UP000594638"/>
    </source>
</evidence>
<feature type="domain" description="Tr-type G" evidence="1">
    <location>
        <begin position="79"/>
        <end position="115"/>
    </location>
</feature>
<keyword evidence="2" id="KW-0648">Protein biosynthesis</keyword>
<dbReference type="Proteomes" id="UP000594638">
    <property type="component" value="Unassembled WGS sequence"/>
</dbReference>
<dbReference type="GO" id="GO:0005525">
    <property type="term" value="F:GTP binding"/>
    <property type="evidence" value="ECO:0007669"/>
    <property type="project" value="InterPro"/>
</dbReference>
<protein>
    <submittedName>
        <fullName evidence="2">Elongation factor, chloroplastic</fullName>
    </submittedName>
</protein>
<dbReference type="OrthoDB" id="2067at2759"/>
<comment type="caution">
    <text evidence="2">The sequence shown here is derived from an EMBL/GenBank/DDBJ whole genome shotgun (WGS) entry which is preliminary data.</text>
</comment>
<organism evidence="2 3">
    <name type="scientific">Olea europaea subsp. europaea</name>
    <dbReference type="NCBI Taxonomy" id="158383"/>
    <lineage>
        <taxon>Eukaryota</taxon>
        <taxon>Viridiplantae</taxon>
        <taxon>Streptophyta</taxon>
        <taxon>Embryophyta</taxon>
        <taxon>Tracheophyta</taxon>
        <taxon>Spermatophyta</taxon>
        <taxon>Magnoliopsida</taxon>
        <taxon>eudicotyledons</taxon>
        <taxon>Gunneridae</taxon>
        <taxon>Pentapetalae</taxon>
        <taxon>asterids</taxon>
        <taxon>lamiids</taxon>
        <taxon>Lamiales</taxon>
        <taxon>Oleaceae</taxon>
        <taxon>Oleeae</taxon>
        <taxon>Olea</taxon>
    </lineage>
</organism>
<dbReference type="Gramene" id="OE9A077900T1">
    <property type="protein sequence ID" value="OE9A077900C1"/>
    <property type="gene ID" value="OE9A077900"/>
</dbReference>
<dbReference type="Gene3D" id="3.40.50.300">
    <property type="entry name" value="P-loop containing nucleotide triphosphate hydrolases"/>
    <property type="match status" value="1"/>
</dbReference>
<reference evidence="2 3" key="1">
    <citation type="submission" date="2019-12" db="EMBL/GenBank/DDBJ databases">
        <authorList>
            <person name="Alioto T."/>
            <person name="Alioto T."/>
            <person name="Gomez Garrido J."/>
        </authorList>
    </citation>
    <scope>NUCLEOTIDE SEQUENCE [LARGE SCALE GENOMIC DNA]</scope>
</reference>
<dbReference type="AlphaFoldDB" id="A0A8S0VKN0"/>
<dbReference type="InterPro" id="IPR050055">
    <property type="entry name" value="EF-Tu_GTPase"/>
</dbReference>
<keyword evidence="2" id="KW-0251">Elongation factor</keyword>
<dbReference type="InterPro" id="IPR027417">
    <property type="entry name" value="P-loop_NTPase"/>
</dbReference>
<dbReference type="GO" id="GO:0003924">
    <property type="term" value="F:GTPase activity"/>
    <property type="evidence" value="ECO:0007669"/>
    <property type="project" value="InterPro"/>
</dbReference>
<evidence type="ECO:0000313" key="2">
    <source>
        <dbReference type="EMBL" id="CAA3032788.1"/>
    </source>
</evidence>
<dbReference type="GO" id="GO:0003746">
    <property type="term" value="F:translation elongation factor activity"/>
    <property type="evidence" value="ECO:0007669"/>
    <property type="project" value="UniProtKB-KW"/>
</dbReference>
<dbReference type="SUPFAM" id="SSF52540">
    <property type="entry name" value="P-loop containing nucleoside triphosphate hydrolases"/>
    <property type="match status" value="1"/>
</dbReference>
<dbReference type="PANTHER" id="PTHR43721:SF22">
    <property type="entry name" value="ELONGATION FACTOR TU, MITOCHONDRIAL"/>
    <property type="match status" value="1"/>
</dbReference>
<keyword evidence="3" id="KW-1185">Reference proteome</keyword>
<proteinExistence type="predicted"/>
<name>A0A8S0VKN0_OLEEU</name>
<dbReference type="PANTHER" id="PTHR43721">
    <property type="entry name" value="ELONGATION FACTOR TU-RELATED"/>
    <property type="match status" value="1"/>
</dbReference>
<accession>A0A8S0VKN0</accession>
<sequence>MASISATLAASTRLAYTYTSTSSSSTSLASNSSKPTKIVFSSSFTPSLSTLLVNLAATPTGLHQRFTITAARGKFEQKKPHVNIGTIGHVDHGKTTLTAALTMALASLEGSASKKYDEISNGRTI</sequence>